<organism evidence="1 2">
    <name type="scientific">Bacillus altitudinis</name>
    <dbReference type="NCBI Taxonomy" id="293387"/>
    <lineage>
        <taxon>Bacteria</taxon>
        <taxon>Bacillati</taxon>
        <taxon>Bacillota</taxon>
        <taxon>Bacilli</taxon>
        <taxon>Bacillales</taxon>
        <taxon>Bacillaceae</taxon>
        <taxon>Bacillus</taxon>
    </lineage>
</organism>
<evidence type="ECO:0000313" key="1">
    <source>
        <dbReference type="EMBL" id="VXB11295.1"/>
    </source>
</evidence>
<name>A0A653N1M0_BACAB</name>
<gene>
    <name evidence="1" type="ORF">BACI348_30266</name>
</gene>
<dbReference type="Proteomes" id="UP000433089">
    <property type="component" value="Unassembled WGS sequence"/>
</dbReference>
<sequence length="43" mass="4882">MISGISTLSHAAIFSKSFQPMIGREASEWNENQYWANHQTLSL</sequence>
<dbReference type="AlphaFoldDB" id="A0A653N1M0"/>
<accession>A0A653N1M0</accession>
<evidence type="ECO:0000313" key="2">
    <source>
        <dbReference type="Proteomes" id="UP000433089"/>
    </source>
</evidence>
<reference evidence="1 2" key="1">
    <citation type="submission" date="2019-10" db="EMBL/GenBank/DDBJ databases">
        <authorList>
            <person name="Karimi E."/>
        </authorList>
    </citation>
    <scope>NUCLEOTIDE SEQUENCE [LARGE SCALE GENOMIC DNA]</scope>
    <source>
        <strain evidence="1">Bacillus sp. 348</strain>
    </source>
</reference>
<dbReference type="EMBL" id="CABWLH010000008">
    <property type="protein sequence ID" value="VXB11295.1"/>
    <property type="molecule type" value="Genomic_DNA"/>
</dbReference>
<protein>
    <submittedName>
        <fullName evidence="1">Uncharacterized protein</fullName>
    </submittedName>
</protein>
<proteinExistence type="predicted"/>